<organism evidence="6 7">
    <name type="scientific">Angiostrongylus cantonensis</name>
    <name type="common">Rat lungworm</name>
    <dbReference type="NCBI Taxonomy" id="6313"/>
    <lineage>
        <taxon>Eukaryota</taxon>
        <taxon>Metazoa</taxon>
        <taxon>Ecdysozoa</taxon>
        <taxon>Nematoda</taxon>
        <taxon>Chromadorea</taxon>
        <taxon>Rhabditida</taxon>
        <taxon>Rhabditina</taxon>
        <taxon>Rhabditomorpha</taxon>
        <taxon>Strongyloidea</taxon>
        <taxon>Metastrongylidae</taxon>
        <taxon>Angiostrongylus</taxon>
    </lineage>
</organism>
<feature type="binding site" evidence="5">
    <location>
        <position position="244"/>
    </location>
    <ligand>
        <name>Mg(2+)</name>
        <dbReference type="ChEBI" id="CHEBI:18420"/>
    </ligand>
</feature>
<comment type="cofactor">
    <cofactor evidence="5">
        <name>Mg(2+)</name>
        <dbReference type="ChEBI" id="CHEBI:18420"/>
    </cofactor>
    <text evidence="5">Divalent metal ions. Mg(2+) is the most effective.</text>
</comment>
<dbReference type="STRING" id="6313.A0A0K0D1K4"/>
<keyword evidence="5" id="KW-0460">Magnesium</keyword>
<feature type="binding site" evidence="4">
    <location>
        <position position="219"/>
    </location>
    <ligand>
        <name>substrate</name>
    </ligand>
</feature>
<dbReference type="Proteomes" id="UP000035642">
    <property type="component" value="Unassembled WGS sequence"/>
</dbReference>
<keyword evidence="5" id="KW-0479">Metal-binding</keyword>
<dbReference type="GO" id="GO:0016791">
    <property type="term" value="F:phosphatase activity"/>
    <property type="evidence" value="ECO:0007669"/>
    <property type="project" value="InterPro"/>
</dbReference>
<feature type="binding site" evidence="5">
    <location>
        <position position="25"/>
    </location>
    <ligand>
        <name>Mg(2+)</name>
        <dbReference type="ChEBI" id="CHEBI:18420"/>
    </ligand>
</feature>
<dbReference type="PANTHER" id="PTHR19288:SF83">
    <property type="entry name" value="PHOSPHOGLYCOLATE PHOSPHATASE"/>
    <property type="match status" value="1"/>
</dbReference>
<dbReference type="FunFam" id="3.40.50.1000:FF:000156">
    <property type="entry name" value="PhosphoGlycolate Phosphatase Homolog"/>
    <property type="match status" value="1"/>
</dbReference>
<evidence type="ECO:0000256" key="3">
    <source>
        <dbReference type="PIRSR" id="PIRSR000915-1"/>
    </source>
</evidence>
<dbReference type="Gene3D" id="3.40.50.1000">
    <property type="entry name" value="HAD superfamily/HAD-like"/>
    <property type="match status" value="2"/>
</dbReference>
<dbReference type="PANTHER" id="PTHR19288">
    <property type="entry name" value="4-NITROPHENYLPHOSPHATASE-RELATED"/>
    <property type="match status" value="1"/>
</dbReference>
<dbReference type="Pfam" id="PF13242">
    <property type="entry name" value="Hydrolase_like"/>
    <property type="match status" value="1"/>
</dbReference>
<dbReference type="InterPro" id="IPR006349">
    <property type="entry name" value="PGP_euk"/>
</dbReference>
<dbReference type="AlphaFoldDB" id="A0A0K0D1K4"/>
<dbReference type="NCBIfam" id="TIGR01452">
    <property type="entry name" value="PGP_euk"/>
    <property type="match status" value="1"/>
</dbReference>
<accession>A0A0K0D1K4</accession>
<protein>
    <submittedName>
        <fullName evidence="7">4-nitrophenylphosphatase</fullName>
    </submittedName>
</protein>
<reference evidence="7" key="2">
    <citation type="submission" date="2017-02" db="UniProtKB">
        <authorList>
            <consortium name="WormBaseParasite"/>
        </authorList>
    </citation>
    <scope>IDENTIFICATION</scope>
</reference>
<dbReference type="PIRSF" id="PIRSF000915">
    <property type="entry name" value="PGP-type_phosphatase"/>
    <property type="match status" value="1"/>
</dbReference>
<dbReference type="InterPro" id="IPR006357">
    <property type="entry name" value="HAD-SF_hydro_IIA"/>
</dbReference>
<evidence type="ECO:0000256" key="4">
    <source>
        <dbReference type="PIRSR" id="PIRSR000915-2"/>
    </source>
</evidence>
<evidence type="ECO:0000256" key="5">
    <source>
        <dbReference type="PIRSR" id="PIRSR000915-3"/>
    </source>
</evidence>
<dbReference type="GO" id="GO:0005737">
    <property type="term" value="C:cytoplasm"/>
    <property type="evidence" value="ECO:0007669"/>
    <property type="project" value="TreeGrafter"/>
</dbReference>
<feature type="active site" description="Proton donor" evidence="3">
    <location>
        <position position="27"/>
    </location>
</feature>
<dbReference type="SUPFAM" id="SSF56784">
    <property type="entry name" value="HAD-like"/>
    <property type="match status" value="1"/>
</dbReference>
<feature type="active site" description="Nucleophile" evidence="3">
    <location>
        <position position="25"/>
    </location>
</feature>
<dbReference type="InterPro" id="IPR036412">
    <property type="entry name" value="HAD-like_sf"/>
</dbReference>
<dbReference type="Pfam" id="PF13344">
    <property type="entry name" value="Hydrolase_6"/>
    <property type="match status" value="1"/>
</dbReference>
<dbReference type="NCBIfam" id="TIGR01460">
    <property type="entry name" value="HAD-SF-IIA"/>
    <property type="match status" value="1"/>
</dbReference>
<name>A0A0K0D1K4_ANGCA</name>
<reference evidence="6" key="1">
    <citation type="submission" date="2012-09" db="EMBL/GenBank/DDBJ databases">
        <authorList>
            <person name="Martin A.A."/>
        </authorList>
    </citation>
    <scope>NUCLEOTIDE SEQUENCE</scope>
</reference>
<proteinExistence type="inferred from homology"/>
<dbReference type="WBParaSite" id="ACAC_0000394901-mRNA-1">
    <property type="protein sequence ID" value="ACAC_0000394901-mRNA-1"/>
    <property type="gene ID" value="ACAC_0000394901"/>
</dbReference>
<sequence>MEITKSLSSEKFGQLLPEIDTFIFDADGVLWLRDEVIPGSPLLIDFLIKNNKQIIVLTNNATKSRAMYAKKFLSGSSFQNSVVSPAAIVADALYKAGIAGNKKVYLIGSQGIRDEMDELGIEYFGHGPDLQDGDDTTFLFDIDLEVDVGAVVVGYDKHFNYHKLMKAANYLQQPHCLFLATNEDETCPGSKPHIVIPDAGPLVAAVRCASGREPTVMGKPYTPAYDYIKRQWNIDPERTMIIGDRTNTDVKFGRDHGLKTMLVLSGCHQLENIMANRLNERFDMVPSYYATSLGALVVHSCKT</sequence>
<evidence type="ECO:0000256" key="1">
    <source>
        <dbReference type="ARBA" id="ARBA00022801"/>
    </source>
</evidence>
<keyword evidence="6" id="KW-1185">Reference proteome</keyword>
<feature type="binding site" evidence="5">
    <location>
        <position position="27"/>
    </location>
    <ligand>
        <name>Mg(2+)</name>
        <dbReference type="ChEBI" id="CHEBI:18420"/>
    </ligand>
</feature>
<dbReference type="InterPro" id="IPR023214">
    <property type="entry name" value="HAD_sf"/>
</dbReference>
<keyword evidence="1 2" id="KW-0378">Hydrolase</keyword>
<evidence type="ECO:0000256" key="2">
    <source>
        <dbReference type="PIRNR" id="PIRNR000915"/>
    </source>
</evidence>
<dbReference type="GO" id="GO:0046872">
    <property type="term" value="F:metal ion binding"/>
    <property type="evidence" value="ECO:0007669"/>
    <property type="project" value="UniProtKB-KW"/>
</dbReference>
<comment type="similarity">
    <text evidence="2">Belongs to the HAD-like hydrolase superfamily.</text>
</comment>
<evidence type="ECO:0000313" key="6">
    <source>
        <dbReference type="Proteomes" id="UP000035642"/>
    </source>
</evidence>
<evidence type="ECO:0000313" key="7">
    <source>
        <dbReference type="WBParaSite" id="ACAC_0000394901-mRNA-1"/>
    </source>
</evidence>